<evidence type="ECO:0000313" key="2">
    <source>
        <dbReference type="Proteomes" id="UP000615989"/>
    </source>
</evidence>
<dbReference type="EMBL" id="WTVG01000112">
    <property type="protein sequence ID" value="NMG26959.1"/>
    <property type="molecule type" value="Genomic_DNA"/>
</dbReference>
<sequence length="96" mass="10665">MKIKMTIDECLDFADEWSRGMTIHEGSQGWRVVCMLLAEEVRRMRQQIADAPSAFMDTRDVLGICAPTEADFPALYALQGCRVRLVLDDAGQGDGA</sequence>
<name>A0ABX1PRN8_9RHOO</name>
<gene>
    <name evidence="1" type="ORF">GO606_20085</name>
</gene>
<evidence type="ECO:0000313" key="1">
    <source>
        <dbReference type="EMBL" id="NMG26959.1"/>
    </source>
</evidence>
<organism evidence="1 2">
    <name type="scientific">Aromatoleum anaerobium</name>
    <dbReference type="NCBI Taxonomy" id="182180"/>
    <lineage>
        <taxon>Bacteria</taxon>
        <taxon>Pseudomonadati</taxon>
        <taxon>Pseudomonadota</taxon>
        <taxon>Betaproteobacteria</taxon>
        <taxon>Rhodocyclales</taxon>
        <taxon>Rhodocyclaceae</taxon>
        <taxon>Aromatoleum</taxon>
    </lineage>
</organism>
<keyword evidence="2" id="KW-1185">Reference proteome</keyword>
<reference evidence="1" key="1">
    <citation type="submission" date="2019-12" db="EMBL/GenBank/DDBJ databases">
        <title>Comparative genomics gives insights into the taxonomy of the Azoarcus-Aromatoleum group and reveals separate origins of nif in the plant-associated Azoarcus and non-plant-associated Aromatoleum sub-groups.</title>
        <authorList>
            <person name="Lafos M."/>
            <person name="Maluk M."/>
            <person name="Batista M."/>
            <person name="Junghare M."/>
            <person name="Carmona M."/>
            <person name="Faoro H."/>
            <person name="Cruz L.M."/>
            <person name="Battistoni F."/>
            <person name="De Souza E."/>
            <person name="Pedrosa F."/>
            <person name="Chen W.-M."/>
            <person name="Poole P.S."/>
            <person name="Dixon R.A."/>
            <person name="James E.K."/>
        </authorList>
    </citation>
    <scope>NUCLEOTIDE SEQUENCE</scope>
    <source>
        <strain evidence="1">LuFRes1</strain>
    </source>
</reference>
<dbReference type="RefSeq" id="WP_169120511.1">
    <property type="nucleotide sequence ID" value="NZ_WTVG02000039.1"/>
</dbReference>
<protein>
    <submittedName>
        <fullName evidence="1">Uncharacterized protein</fullName>
    </submittedName>
</protein>
<proteinExistence type="predicted"/>
<dbReference type="Proteomes" id="UP000615989">
    <property type="component" value="Unassembled WGS sequence"/>
</dbReference>
<accession>A0ABX1PRN8</accession>
<comment type="caution">
    <text evidence="1">The sequence shown here is derived from an EMBL/GenBank/DDBJ whole genome shotgun (WGS) entry which is preliminary data.</text>
</comment>